<dbReference type="RefSeq" id="XP_064681623.1">
    <property type="nucleotide sequence ID" value="XM_064821937.1"/>
</dbReference>
<dbReference type="GO" id="GO:0071008">
    <property type="term" value="C:U2-type post-mRNA release spliceosomal complex"/>
    <property type="evidence" value="ECO:0007669"/>
    <property type="project" value="InterPro"/>
</dbReference>
<keyword evidence="7" id="KW-1185">Reference proteome</keyword>
<dbReference type="Pfam" id="PF07842">
    <property type="entry name" value="GCFC"/>
    <property type="match status" value="1"/>
</dbReference>
<accession>A0AAN7I0G0</accession>
<reference evidence="6 7" key="1">
    <citation type="submission" date="2022-11" db="EMBL/GenBank/DDBJ databases">
        <title>Mucor velutinosus strain NIH1002 WGS.</title>
        <authorList>
            <person name="Subramanian P."/>
            <person name="Mullikin J.C."/>
            <person name="Segre J.A."/>
            <person name="Zelazny A.M."/>
        </authorList>
    </citation>
    <scope>NUCLEOTIDE SEQUENCE [LARGE SCALE GENOMIC DNA]</scope>
    <source>
        <strain evidence="6 7">NIH1002</strain>
    </source>
</reference>
<feature type="compositionally biased region" description="Basic and acidic residues" evidence="4">
    <location>
        <begin position="253"/>
        <end position="267"/>
    </location>
</feature>
<dbReference type="InterPro" id="IPR028211">
    <property type="entry name" value="Ntr2"/>
</dbReference>
<comment type="subcellular location">
    <subcellularLocation>
        <location evidence="1">Nucleus</location>
    </subcellularLocation>
</comment>
<comment type="caution">
    <text evidence="6">The sequence shown here is derived from an EMBL/GenBank/DDBJ whole genome shotgun (WGS) entry which is preliminary data.</text>
</comment>
<sequence>MLTGPTVTETAMSMESLRLLHLFENAAAFLSFDTMFKKPSRTKNIRRKVETTDDEPAEVVIQKTITSSKKKVKSKKSLNALSFTQDEEEEGDGEEFQIKKTKASRGLQVKLPEIELEAEQVKQHSSYDKETLDKLRAGTPSLPASVRTSLTADDDALLHEKFPSTMNAKITSGGIPDASAIIAAKKKREQMRKGFNITESEDGFIPLDDKDDDEEDRTGSRLVREEDDIADDGEAEFEKYVGDKITLSKGNAKKQEKERREGVREMIEEAEQDDDQSEDMERWEEDMMKFGGAKSQSREFDPYSPPPNYRPAQVPEVSTLPTLADVMKALDLSTTQVAESMQQYESNLQDSLKTIENSTTIEDDLQKEIERGSKRYNYFQELAQYVNDLGEFLDAKFPDLEKLESEAHDTISAKTEIATSRRWQNNLDDLCQFTSVTADQLDEDMTEESEQVDEFGRVKELRNSASARQRRRSERQKRIEKQAGLSELEGEDAIKEQGLWTDDEMKEDYYEQKHDKLLQIQSSGIENLMADVSDEFRSLSAVKDKFEAWKLDYYDDYKKAYGSLSLPGAFEFYIRSELVSWDPFSDPMDFDSMQWHRILSEYGVSVEHEDPDVEMLNKVVEKSIIKKIKSMLDTLNAASSRQMRHAAQIMEQISYYVDIDEKAYQDLAMDIVDTLEKQISRFAESIETAVPKSNLDTESTQAKHRFVWAHCKYLKTLLVWRRHIPKGQLDRLGNLIVDRIISPILKPESYPADLHLQNEALLLLSHLQK</sequence>
<dbReference type="InterPro" id="IPR012890">
    <property type="entry name" value="GCFC2-like"/>
</dbReference>
<evidence type="ECO:0000313" key="7">
    <source>
        <dbReference type="Proteomes" id="UP001304243"/>
    </source>
</evidence>
<feature type="region of interest" description="Disordered" evidence="4">
    <location>
        <begin position="463"/>
        <end position="485"/>
    </location>
</feature>
<protein>
    <submittedName>
        <fullName evidence="6">Protoplasts-secreted</fullName>
    </submittedName>
</protein>
<feature type="compositionally biased region" description="Acidic residues" evidence="4">
    <location>
        <begin position="268"/>
        <end position="279"/>
    </location>
</feature>
<proteinExistence type="inferred from homology"/>
<feature type="region of interest" description="Disordered" evidence="4">
    <location>
        <begin position="250"/>
        <end position="279"/>
    </location>
</feature>
<dbReference type="Proteomes" id="UP001304243">
    <property type="component" value="Unassembled WGS sequence"/>
</dbReference>
<feature type="region of interest" description="Disordered" evidence="4">
    <location>
        <begin position="200"/>
        <end position="235"/>
    </location>
</feature>
<evidence type="ECO:0000256" key="3">
    <source>
        <dbReference type="ARBA" id="ARBA00023242"/>
    </source>
</evidence>
<keyword evidence="3" id="KW-0539">Nucleus</keyword>
<dbReference type="AlphaFoldDB" id="A0AAN7I0G0"/>
<dbReference type="PANTHER" id="PTHR12214">
    <property type="entry name" value="GC-RICH SEQUENCE DNA-BINDING FACTOR"/>
    <property type="match status" value="1"/>
</dbReference>
<dbReference type="GO" id="GO:0003677">
    <property type="term" value="F:DNA binding"/>
    <property type="evidence" value="ECO:0007669"/>
    <property type="project" value="InterPro"/>
</dbReference>
<dbReference type="InterPro" id="IPR022783">
    <property type="entry name" value="GCFC_dom"/>
</dbReference>
<organism evidence="6 7">
    <name type="scientific">Mucor velutinosus</name>
    <dbReference type="NCBI Taxonomy" id="708070"/>
    <lineage>
        <taxon>Eukaryota</taxon>
        <taxon>Fungi</taxon>
        <taxon>Fungi incertae sedis</taxon>
        <taxon>Mucoromycota</taxon>
        <taxon>Mucoromycotina</taxon>
        <taxon>Mucoromycetes</taxon>
        <taxon>Mucorales</taxon>
        <taxon>Mucorineae</taxon>
        <taxon>Mucoraceae</taxon>
        <taxon>Mucor</taxon>
    </lineage>
</organism>
<name>A0AAN7I0G0_9FUNG</name>
<dbReference type="PANTHER" id="PTHR12214:SF0">
    <property type="entry name" value="LD29489P"/>
    <property type="match status" value="1"/>
</dbReference>
<evidence type="ECO:0000313" key="6">
    <source>
        <dbReference type="EMBL" id="KAK4514957.1"/>
    </source>
</evidence>
<gene>
    <name evidence="6" type="primary">PST1_1</name>
    <name evidence="6" type="ORF">ATC70_002564</name>
</gene>
<dbReference type="GeneID" id="89946266"/>
<evidence type="ECO:0000256" key="4">
    <source>
        <dbReference type="SAM" id="MobiDB-lite"/>
    </source>
</evidence>
<evidence type="ECO:0000256" key="1">
    <source>
        <dbReference type="ARBA" id="ARBA00004123"/>
    </source>
</evidence>
<evidence type="ECO:0000256" key="2">
    <source>
        <dbReference type="ARBA" id="ARBA00010801"/>
    </source>
</evidence>
<evidence type="ECO:0000259" key="5">
    <source>
        <dbReference type="Pfam" id="PF07842"/>
    </source>
</evidence>
<dbReference type="EMBL" id="JASEJX010000015">
    <property type="protein sequence ID" value="KAK4514957.1"/>
    <property type="molecule type" value="Genomic_DNA"/>
</dbReference>
<feature type="compositionally biased region" description="Acidic residues" evidence="4">
    <location>
        <begin position="225"/>
        <end position="235"/>
    </location>
</feature>
<dbReference type="Pfam" id="PF15458">
    <property type="entry name" value="NTR2"/>
    <property type="match status" value="1"/>
</dbReference>
<feature type="domain" description="GCF C-terminal" evidence="5">
    <location>
        <begin position="539"/>
        <end position="682"/>
    </location>
</feature>
<dbReference type="GO" id="GO:0000390">
    <property type="term" value="P:spliceosomal complex disassembly"/>
    <property type="evidence" value="ECO:0007669"/>
    <property type="project" value="InterPro"/>
</dbReference>
<comment type="similarity">
    <text evidence="2">Belongs to the GCF family.</text>
</comment>